<keyword evidence="3" id="KW-1185">Reference proteome</keyword>
<accession>A0A914E470</accession>
<evidence type="ECO:0000259" key="2">
    <source>
        <dbReference type="Pfam" id="PF23134"/>
    </source>
</evidence>
<dbReference type="PANTHER" id="PTHR12963">
    <property type="entry name" value="THYROID RECEPTOR INTERACTING PROTEIN RELATED"/>
    <property type="match status" value="1"/>
</dbReference>
<dbReference type="PANTHER" id="PTHR12963:SF4">
    <property type="entry name" value="ACTIVATING SIGNAL COINTEGRATOR 1"/>
    <property type="match status" value="1"/>
</dbReference>
<dbReference type="Pfam" id="PF23134">
    <property type="entry name" value="TRIP4_3rd"/>
    <property type="match status" value="1"/>
</dbReference>
<reference evidence="4" key="1">
    <citation type="submission" date="2022-11" db="UniProtKB">
        <authorList>
            <consortium name="WormBaseParasite"/>
        </authorList>
    </citation>
    <scope>IDENTIFICATION</scope>
</reference>
<dbReference type="GO" id="GO:0005634">
    <property type="term" value="C:nucleus"/>
    <property type="evidence" value="ECO:0007669"/>
    <property type="project" value="InterPro"/>
</dbReference>
<dbReference type="GO" id="GO:0008270">
    <property type="term" value="F:zinc ion binding"/>
    <property type="evidence" value="ECO:0007669"/>
    <property type="project" value="InterPro"/>
</dbReference>
<evidence type="ECO:0000313" key="4">
    <source>
        <dbReference type="WBParaSite" id="ACRNAN_scaffold541.g29255.t1"/>
    </source>
</evidence>
<organism evidence="3 4">
    <name type="scientific">Acrobeloides nanus</name>
    <dbReference type="NCBI Taxonomy" id="290746"/>
    <lineage>
        <taxon>Eukaryota</taxon>
        <taxon>Metazoa</taxon>
        <taxon>Ecdysozoa</taxon>
        <taxon>Nematoda</taxon>
        <taxon>Chromadorea</taxon>
        <taxon>Rhabditida</taxon>
        <taxon>Tylenchina</taxon>
        <taxon>Cephalobomorpha</taxon>
        <taxon>Cephaloboidea</taxon>
        <taxon>Cephalobidae</taxon>
        <taxon>Acrobeloides</taxon>
    </lineage>
</organism>
<dbReference type="WBParaSite" id="ACRNAN_scaffold541.g29255.t1">
    <property type="protein sequence ID" value="ACRNAN_scaffold541.g29255.t1"/>
    <property type="gene ID" value="ACRNAN_scaffold541.g29255"/>
</dbReference>
<dbReference type="Proteomes" id="UP000887540">
    <property type="component" value="Unplaced"/>
</dbReference>
<dbReference type="InterPro" id="IPR009349">
    <property type="entry name" value="TRIP4/RQT4_C2HC5_Znf"/>
</dbReference>
<dbReference type="InterPro" id="IPR039128">
    <property type="entry name" value="TRIP4-like"/>
</dbReference>
<evidence type="ECO:0000259" key="1">
    <source>
        <dbReference type="Pfam" id="PF06221"/>
    </source>
</evidence>
<dbReference type="Pfam" id="PF06221">
    <property type="entry name" value="zf-C2HC5"/>
    <property type="match status" value="1"/>
</dbReference>
<dbReference type="AlphaFoldDB" id="A0A914E470"/>
<feature type="domain" description="Activating signal cointegrator 1 third" evidence="2">
    <location>
        <begin position="132"/>
        <end position="176"/>
    </location>
</feature>
<dbReference type="InterPro" id="IPR015947">
    <property type="entry name" value="PUA-like_sf"/>
</dbReference>
<feature type="domain" description="TRIP4/RQT4 C2HC5-type zinc finger" evidence="1">
    <location>
        <begin position="28"/>
        <end position="73"/>
    </location>
</feature>
<dbReference type="SUPFAM" id="SSF88697">
    <property type="entry name" value="PUA domain-like"/>
    <property type="match status" value="1"/>
</dbReference>
<name>A0A914E470_9BILA</name>
<sequence>MSHKTGKTAKKVEAQKYDIGSDLKPGRHPCECQARLHKLITNCMGCGRIVCEQEGSGPCFFCAQLVCTKEEKEILDRKSNKSEQLMRKLMGETSGLSLSAVSKSMQQAIDYRNKLLAADADTERVTRVSDLESDYYNLENNPYLTADERETIIARKEELRQMRMKREKTLVIDLDLTTGTAKESKRDENIESTNDPVIQAVLQKSRFRKPQVSAQNLLEEQRKAINEFVPKYDSSYSSAKLPNIPFSFNEDLSIQDEESLFAEVEQKGYCIALDQPLASFFIYGLRKHLPWPEDIRIKGPVLLAATATSIAKSKIEKEENLLKKNLGSEKNIDFPADYPNGAILGRVIIVECLTWQEYQNQYPDGECSNLKHDFVLILRNPETLMAPIPHIPLGKFYQVKRELRNTIKQLLDPYFLG</sequence>
<evidence type="ECO:0000313" key="3">
    <source>
        <dbReference type="Proteomes" id="UP000887540"/>
    </source>
</evidence>
<dbReference type="GO" id="GO:0180022">
    <property type="term" value="C:RQC-trigger complex"/>
    <property type="evidence" value="ECO:0007669"/>
    <property type="project" value="InterPro"/>
</dbReference>
<dbReference type="GO" id="GO:0072344">
    <property type="term" value="P:rescue of stalled ribosome"/>
    <property type="evidence" value="ECO:0007669"/>
    <property type="project" value="InterPro"/>
</dbReference>
<proteinExistence type="predicted"/>
<dbReference type="GO" id="GO:0045893">
    <property type="term" value="P:positive regulation of DNA-templated transcription"/>
    <property type="evidence" value="ECO:0007669"/>
    <property type="project" value="TreeGrafter"/>
</dbReference>
<dbReference type="InterPro" id="IPR056993">
    <property type="entry name" value="TRIP4_3rd_dom"/>
</dbReference>
<protein>
    <submittedName>
        <fullName evidence="4">Zinc finger C2HC5-type domain-containing protein</fullName>
    </submittedName>
</protein>